<keyword evidence="10" id="KW-1185">Reference proteome</keyword>
<dbReference type="PRINTS" id="PR00176">
    <property type="entry name" value="NANEUSMPORT"/>
</dbReference>
<reference evidence="9" key="5">
    <citation type="submission" date="2025-09" db="UniProtKB">
        <authorList>
            <consortium name="Ensembl"/>
        </authorList>
    </citation>
    <scope>IDENTIFICATION</scope>
</reference>
<dbReference type="PROSITE" id="PS00754">
    <property type="entry name" value="NA_NEUROTRAN_SYMP_2"/>
    <property type="match status" value="1"/>
</dbReference>
<feature type="transmembrane region" description="Helical" evidence="8">
    <location>
        <begin position="135"/>
        <end position="154"/>
    </location>
</feature>
<dbReference type="PANTHER" id="PTHR11616">
    <property type="entry name" value="SODIUM/CHLORIDE DEPENDENT TRANSPORTER"/>
    <property type="match status" value="1"/>
</dbReference>
<dbReference type="SUPFAM" id="SSF161070">
    <property type="entry name" value="SNF-like"/>
    <property type="match status" value="1"/>
</dbReference>
<dbReference type="GeneTree" id="ENSGT00940000157569"/>
<dbReference type="InterPro" id="IPR000175">
    <property type="entry name" value="Na/ntran_symport"/>
</dbReference>
<keyword evidence="3 8" id="KW-0812">Transmembrane</keyword>
<evidence type="ECO:0000256" key="6">
    <source>
        <dbReference type="PIRSR" id="PIRSR600175-2"/>
    </source>
</evidence>
<dbReference type="GO" id="GO:0042995">
    <property type="term" value="C:cell projection"/>
    <property type="evidence" value="ECO:0007669"/>
    <property type="project" value="TreeGrafter"/>
</dbReference>
<dbReference type="GO" id="GO:0005886">
    <property type="term" value="C:plasma membrane"/>
    <property type="evidence" value="ECO:0007669"/>
    <property type="project" value="TreeGrafter"/>
</dbReference>
<dbReference type="AlphaFoldDB" id="A0A4W3GFZ6"/>
<reference evidence="9" key="4">
    <citation type="submission" date="2025-08" db="UniProtKB">
        <authorList>
            <consortium name="Ensembl"/>
        </authorList>
    </citation>
    <scope>IDENTIFICATION</scope>
</reference>
<dbReference type="PROSITE" id="PS50267">
    <property type="entry name" value="NA_NEUROTRAN_SYMP_3"/>
    <property type="match status" value="1"/>
</dbReference>
<evidence type="ECO:0000256" key="5">
    <source>
        <dbReference type="ARBA" id="ARBA00023136"/>
    </source>
</evidence>
<accession>A0A4W3GFZ6</accession>
<dbReference type="Ensembl" id="ENSCMIT00000002392.1">
    <property type="protein sequence ID" value="ENSCMIP00000002308.1"/>
    <property type="gene ID" value="ENSCMIG00000001373.1"/>
</dbReference>
<feature type="transmembrane region" description="Helical" evidence="8">
    <location>
        <begin position="160"/>
        <end position="180"/>
    </location>
</feature>
<evidence type="ECO:0000256" key="2">
    <source>
        <dbReference type="ARBA" id="ARBA00022448"/>
    </source>
</evidence>
<keyword evidence="4 8" id="KW-1133">Transmembrane helix</keyword>
<dbReference type="InParanoid" id="A0A4W3GFZ6"/>
<dbReference type="Pfam" id="PF00209">
    <property type="entry name" value="SNF"/>
    <property type="match status" value="1"/>
</dbReference>
<evidence type="ECO:0000256" key="8">
    <source>
        <dbReference type="SAM" id="Phobius"/>
    </source>
</evidence>
<keyword evidence="6" id="KW-1015">Disulfide bond</keyword>
<feature type="transmembrane region" description="Helical" evidence="8">
    <location>
        <begin position="50"/>
        <end position="67"/>
    </location>
</feature>
<evidence type="ECO:0000256" key="1">
    <source>
        <dbReference type="ARBA" id="ARBA00004141"/>
    </source>
</evidence>
<dbReference type="GO" id="GO:0005332">
    <property type="term" value="F:gamma-aminobutyric acid:sodium:chloride symporter activity"/>
    <property type="evidence" value="ECO:0007669"/>
    <property type="project" value="TreeGrafter"/>
</dbReference>
<evidence type="ECO:0000256" key="4">
    <source>
        <dbReference type="ARBA" id="ARBA00022989"/>
    </source>
</evidence>
<feature type="region of interest" description="Disordered" evidence="7">
    <location>
        <begin position="209"/>
        <end position="230"/>
    </location>
</feature>
<proteinExistence type="predicted"/>
<dbReference type="Proteomes" id="UP000314986">
    <property type="component" value="Unassembled WGS sequence"/>
</dbReference>
<keyword evidence="2" id="KW-0813">Transport</keyword>
<dbReference type="OMA" id="SANETMH"/>
<sequence length="230" mass="25654">MVQPQPQPHAQPYLHPQPSAPNPALPGSTLSLSLSPAGIGYATQVIEAHVNIYYIIVLAWAIFYLLNSFTSELPWASCDHHWNTKNCVEFQKLNITNCTQDNTRNGTSSVIEFWERRVLGLSSGIEKIGNVRWELALCLLAAWIICYFCIWKGPKSTGKVVYVTATFPYLMLLVLLIRGVTLPGASEGIKFYLYPDMSRLSEPQVWSSKSPITPSLPPLPPCQPLSNHTQ</sequence>
<feature type="compositionally biased region" description="Pro residues" evidence="7">
    <location>
        <begin position="214"/>
        <end position="223"/>
    </location>
</feature>
<reference evidence="10" key="2">
    <citation type="journal article" date="2007" name="PLoS Biol.">
        <title>Survey sequencing and comparative analysis of the elephant shark (Callorhinchus milii) genome.</title>
        <authorList>
            <person name="Venkatesh B."/>
            <person name="Kirkness E.F."/>
            <person name="Loh Y.H."/>
            <person name="Halpern A.L."/>
            <person name="Lee A.P."/>
            <person name="Johnson J."/>
            <person name="Dandona N."/>
            <person name="Viswanathan L.D."/>
            <person name="Tay A."/>
            <person name="Venter J.C."/>
            <person name="Strausberg R.L."/>
            <person name="Brenner S."/>
        </authorList>
    </citation>
    <scope>NUCLEOTIDE SEQUENCE [LARGE SCALE GENOMIC DNA]</scope>
</reference>
<evidence type="ECO:0000313" key="10">
    <source>
        <dbReference type="Proteomes" id="UP000314986"/>
    </source>
</evidence>
<reference evidence="10" key="1">
    <citation type="journal article" date="2006" name="Science">
        <title>Ancient noncoding elements conserved in the human genome.</title>
        <authorList>
            <person name="Venkatesh B."/>
            <person name="Kirkness E.F."/>
            <person name="Loh Y.H."/>
            <person name="Halpern A.L."/>
            <person name="Lee A.P."/>
            <person name="Johnson J."/>
            <person name="Dandona N."/>
            <person name="Viswanathan L.D."/>
            <person name="Tay A."/>
            <person name="Venter J.C."/>
            <person name="Strausberg R.L."/>
            <person name="Brenner S."/>
        </authorList>
    </citation>
    <scope>NUCLEOTIDE SEQUENCE [LARGE SCALE GENOMIC DNA]</scope>
</reference>
<organism evidence="9 10">
    <name type="scientific">Callorhinchus milii</name>
    <name type="common">Ghost shark</name>
    <dbReference type="NCBI Taxonomy" id="7868"/>
    <lineage>
        <taxon>Eukaryota</taxon>
        <taxon>Metazoa</taxon>
        <taxon>Chordata</taxon>
        <taxon>Craniata</taxon>
        <taxon>Vertebrata</taxon>
        <taxon>Chondrichthyes</taxon>
        <taxon>Holocephali</taxon>
        <taxon>Chimaeriformes</taxon>
        <taxon>Callorhinchidae</taxon>
        <taxon>Callorhinchus</taxon>
    </lineage>
</organism>
<comment type="subcellular location">
    <subcellularLocation>
        <location evidence="1">Membrane</location>
        <topology evidence="1">Multi-pass membrane protein</topology>
    </subcellularLocation>
</comment>
<feature type="disulfide bond" evidence="6">
    <location>
        <begin position="78"/>
        <end position="87"/>
    </location>
</feature>
<dbReference type="PANTHER" id="PTHR11616:SF124">
    <property type="entry name" value="SODIUM- AND CHLORIDE-DEPENDENT GABA TRANSPORTER 3"/>
    <property type="match status" value="1"/>
</dbReference>
<protein>
    <submittedName>
        <fullName evidence="9">Sodium- and chloride-dependent GABA transporter 3-like</fullName>
    </submittedName>
</protein>
<evidence type="ECO:0000256" key="7">
    <source>
        <dbReference type="SAM" id="MobiDB-lite"/>
    </source>
</evidence>
<evidence type="ECO:0000313" key="9">
    <source>
        <dbReference type="Ensembl" id="ENSCMIP00000002308.1"/>
    </source>
</evidence>
<name>A0A4W3GFZ6_CALMI</name>
<reference evidence="10" key="3">
    <citation type="journal article" date="2014" name="Nature">
        <title>Elephant shark genome provides unique insights into gnathostome evolution.</title>
        <authorList>
            <consortium name="International Elephant Shark Genome Sequencing Consortium"/>
            <person name="Venkatesh B."/>
            <person name="Lee A.P."/>
            <person name="Ravi V."/>
            <person name="Maurya A.K."/>
            <person name="Lian M.M."/>
            <person name="Swann J.B."/>
            <person name="Ohta Y."/>
            <person name="Flajnik M.F."/>
            <person name="Sutoh Y."/>
            <person name="Kasahara M."/>
            <person name="Hoon S."/>
            <person name="Gangu V."/>
            <person name="Roy S.W."/>
            <person name="Irimia M."/>
            <person name="Korzh V."/>
            <person name="Kondrychyn I."/>
            <person name="Lim Z.W."/>
            <person name="Tay B.H."/>
            <person name="Tohari S."/>
            <person name="Kong K.W."/>
            <person name="Ho S."/>
            <person name="Lorente-Galdos B."/>
            <person name="Quilez J."/>
            <person name="Marques-Bonet T."/>
            <person name="Raney B.J."/>
            <person name="Ingham P.W."/>
            <person name="Tay A."/>
            <person name="Hillier L.W."/>
            <person name="Minx P."/>
            <person name="Boehm T."/>
            <person name="Wilson R.K."/>
            <person name="Brenner S."/>
            <person name="Warren W.C."/>
        </authorList>
    </citation>
    <scope>NUCLEOTIDE SEQUENCE [LARGE SCALE GENOMIC DNA]</scope>
</reference>
<dbReference type="InterPro" id="IPR037272">
    <property type="entry name" value="SNS_sf"/>
</dbReference>
<evidence type="ECO:0000256" key="3">
    <source>
        <dbReference type="ARBA" id="ARBA00022692"/>
    </source>
</evidence>
<keyword evidence="5 8" id="KW-0472">Membrane</keyword>